<protein>
    <submittedName>
        <fullName evidence="9">FtsX-like permease family protein</fullName>
    </submittedName>
</protein>
<evidence type="ECO:0000256" key="2">
    <source>
        <dbReference type="ARBA" id="ARBA00022475"/>
    </source>
</evidence>
<keyword evidence="5 6" id="KW-0472">Membrane</keyword>
<evidence type="ECO:0000256" key="6">
    <source>
        <dbReference type="SAM" id="Phobius"/>
    </source>
</evidence>
<evidence type="ECO:0000256" key="1">
    <source>
        <dbReference type="ARBA" id="ARBA00004651"/>
    </source>
</evidence>
<proteinExistence type="predicted"/>
<accession>A0AA48WA87</accession>
<keyword evidence="2" id="KW-1003">Cell membrane</keyword>
<evidence type="ECO:0000256" key="5">
    <source>
        <dbReference type="ARBA" id="ARBA00023136"/>
    </source>
</evidence>
<dbReference type="PANTHER" id="PTHR30572">
    <property type="entry name" value="MEMBRANE COMPONENT OF TRANSPORTER-RELATED"/>
    <property type="match status" value="1"/>
</dbReference>
<evidence type="ECO:0000256" key="4">
    <source>
        <dbReference type="ARBA" id="ARBA00022989"/>
    </source>
</evidence>
<feature type="transmembrane region" description="Helical" evidence="6">
    <location>
        <begin position="269"/>
        <end position="289"/>
    </location>
</feature>
<evidence type="ECO:0000313" key="9">
    <source>
        <dbReference type="EMBL" id="QPI48758.1"/>
    </source>
</evidence>
<dbReference type="Pfam" id="PF12704">
    <property type="entry name" value="MacB_PCD"/>
    <property type="match status" value="1"/>
</dbReference>
<feature type="transmembrane region" description="Helical" evidence="6">
    <location>
        <begin position="310"/>
        <end position="336"/>
    </location>
</feature>
<feature type="transmembrane region" description="Helical" evidence="6">
    <location>
        <begin position="365"/>
        <end position="382"/>
    </location>
</feature>
<organism evidence="9 10">
    <name type="scientific">Massilia antarctica</name>
    <dbReference type="NCBI Taxonomy" id="2765360"/>
    <lineage>
        <taxon>Bacteria</taxon>
        <taxon>Pseudomonadati</taxon>
        <taxon>Pseudomonadota</taxon>
        <taxon>Betaproteobacteria</taxon>
        <taxon>Burkholderiales</taxon>
        <taxon>Oxalobacteraceae</taxon>
        <taxon>Telluria group</taxon>
        <taxon>Massilia</taxon>
    </lineage>
</organism>
<dbReference type="Proteomes" id="UP000662888">
    <property type="component" value="Chromosome"/>
</dbReference>
<keyword evidence="3 6" id="KW-0812">Transmembrane</keyword>
<feature type="transmembrane region" description="Helical" evidence="6">
    <location>
        <begin position="24"/>
        <end position="46"/>
    </location>
</feature>
<dbReference type="InterPro" id="IPR050250">
    <property type="entry name" value="Macrolide_Exporter_MacB"/>
</dbReference>
<dbReference type="InterPro" id="IPR025857">
    <property type="entry name" value="MacB_PCD"/>
</dbReference>
<evidence type="ECO:0000259" key="8">
    <source>
        <dbReference type="Pfam" id="PF12704"/>
    </source>
</evidence>
<dbReference type="Pfam" id="PF02687">
    <property type="entry name" value="FtsX"/>
    <property type="match status" value="1"/>
</dbReference>
<reference evidence="9 10" key="1">
    <citation type="submission" date="2020-11" db="EMBL/GenBank/DDBJ databases">
        <authorList>
            <person name="Sun Q."/>
        </authorList>
    </citation>
    <scope>NUCLEOTIDE SEQUENCE [LARGE SCALE GENOMIC DNA]</scope>
    <source>
        <strain evidence="9 10">P8398</strain>
    </source>
</reference>
<feature type="domain" description="ABC3 transporter permease C-terminal" evidence="7">
    <location>
        <begin position="270"/>
        <end position="387"/>
    </location>
</feature>
<feature type="domain" description="MacB-like periplasmic core" evidence="8">
    <location>
        <begin position="32"/>
        <end position="230"/>
    </location>
</feature>
<keyword evidence="4 6" id="KW-1133">Transmembrane helix</keyword>
<evidence type="ECO:0000259" key="7">
    <source>
        <dbReference type="Pfam" id="PF02687"/>
    </source>
</evidence>
<evidence type="ECO:0000313" key="10">
    <source>
        <dbReference type="Proteomes" id="UP000662888"/>
    </source>
</evidence>
<keyword evidence="10" id="KW-1185">Reference proteome</keyword>
<comment type="subcellular location">
    <subcellularLocation>
        <location evidence="1">Cell membrane</location>
        <topology evidence="1">Multi-pass membrane protein</topology>
    </subcellularLocation>
</comment>
<dbReference type="PANTHER" id="PTHR30572:SF15">
    <property type="entry name" value="ABC TRANSPORTER PERMEASE"/>
    <property type="match status" value="1"/>
</dbReference>
<gene>
    <name evidence="9" type="ORF">IV454_25100</name>
</gene>
<dbReference type="EMBL" id="CP065053">
    <property type="protein sequence ID" value="QPI48758.1"/>
    <property type="molecule type" value="Genomic_DNA"/>
</dbReference>
<sequence length="395" mass="41696">MLSQLRQIWAVIQINLLSLKHRRWTSVSGCVAIALAVFVLLGALALDNGFRHELNNSGASDVAVVLRAGAGSEVNSSLDREQQDMLATLVELAGKPGKPAVMSPELYINVDVVKKSSKLKANVSLRGITATALQVRRGVKLAEGRLFQPGSNEIVVGRGVNQEFEGLGLGQQLRLHGTNWTVVGIFEAAGSVFESEVWADLRVVQGLLNQGNTIQTVRIGVGLPDQIAELVAAAKKNPRLTVDIKSEQDYYAAQAKESTDLITLFGKPLAVLMALGALAGALNTMYASVAERGREITTLRILGYGRFSAFAGTLAESLVLAGAGAVIGGVAAFAVFNNMSSSMLGAGLSTVVFKMSLSSAQLIEAAWWAIIIGLVGGIFPAFRASRQALALGIVE</sequence>
<name>A0AA48WA87_9BURK</name>
<evidence type="ECO:0000256" key="3">
    <source>
        <dbReference type="ARBA" id="ARBA00022692"/>
    </source>
</evidence>
<dbReference type="InterPro" id="IPR003838">
    <property type="entry name" value="ABC3_permease_C"/>
</dbReference>
<dbReference type="RefSeq" id="WP_206088350.1">
    <property type="nucleotide sequence ID" value="NZ_CP065053.1"/>
</dbReference>